<dbReference type="EMBL" id="JRLX01000040">
    <property type="protein sequence ID" value="KGO84706.1"/>
    <property type="molecule type" value="Genomic_DNA"/>
</dbReference>
<name>A0A0A2LZG3_9FLAO</name>
<dbReference type="AlphaFoldDB" id="A0A0A2LZG3"/>
<evidence type="ECO:0000313" key="2">
    <source>
        <dbReference type="EMBL" id="KGO84706.1"/>
    </source>
</evidence>
<protein>
    <recommendedName>
        <fullName evidence="1">GEVED domain-containing protein</fullName>
    </recommendedName>
</protein>
<dbReference type="InterPro" id="IPR013783">
    <property type="entry name" value="Ig-like_fold"/>
</dbReference>
<keyword evidence="3" id="KW-1185">Reference proteome</keyword>
<dbReference type="Gene3D" id="2.60.40.10">
    <property type="entry name" value="Immunoglobulins"/>
    <property type="match status" value="1"/>
</dbReference>
<dbReference type="eggNOG" id="COG1404">
    <property type="taxonomic scope" value="Bacteria"/>
</dbReference>
<dbReference type="InterPro" id="IPR045474">
    <property type="entry name" value="GEVED"/>
</dbReference>
<feature type="domain" description="GEVED" evidence="1">
    <location>
        <begin position="344"/>
        <end position="423"/>
    </location>
</feature>
<proteinExistence type="predicted"/>
<dbReference type="RefSeq" id="WP_035643137.1">
    <property type="nucleotide sequence ID" value="NZ_JRLX01000040.1"/>
</dbReference>
<feature type="non-terminal residue" evidence="2">
    <location>
        <position position="1053"/>
    </location>
</feature>
<dbReference type="STRING" id="1121895.GCA_000378485_03735"/>
<dbReference type="Proteomes" id="UP000030152">
    <property type="component" value="Unassembled WGS sequence"/>
</dbReference>
<accession>A0A0A2LZG3</accession>
<feature type="domain" description="GEVED" evidence="1">
    <location>
        <begin position="583"/>
        <end position="658"/>
    </location>
</feature>
<dbReference type="Pfam" id="PF20009">
    <property type="entry name" value="GEVED"/>
    <property type="match status" value="2"/>
</dbReference>
<evidence type="ECO:0000313" key="3">
    <source>
        <dbReference type="Proteomes" id="UP000030152"/>
    </source>
</evidence>
<sequence length="1053" mass="111962">MKKNYNSLPRGAGNFLPPPESNSKAFACWLSNHFKGKNLLVAAFLFMLSTVQIFAQTGETCATAIDLGTLTSPFSGTTVGAANDYTPSCQTFSSAGDLVYSVSVPNGYTLNIVQTVNNYDSVHSVYYGSCDAQTLIVCRDDPDTPSDFNGQLAPVEWENATGSDQTVYWYQDGYNNYTGTFTLTWSVTPPPTCNIPTSVLATVLSATTADLSWGAPVTGTATNYEYALTNSATPPASGTVTTATTVYGAAITVNQNTYLHVRTNCGTTDGYSEWVTFSFYSGICIPASPYVNGTGITNVAIGSINNTTGLEATNYGNFSSQIVNIGQGVTQQFSVTFNTFDSYNVKLWVDWNDNLTFDDGEEVFSGATPTGNPSTITGSFTVPVTAALGNHRLRIGGMVSWSGQPLPCATTAYYGVYEDYTVNVTTPPSCFTPVAPTATNVSAGVINIAWTAPTLGTTPAGYEYVVDTTVASPASGTAVTGTSVNNVAVTVNVTGYLHVRTSCGSGDFSEWVTIPFYNGVCIPAPTSVDGQGITNVTIGSINNTTGTETNNYGNFTSQIVNVGQGVTQPFSITFGTGADYVTRIWVDWNDDLDFDDEGEEIFFGTSPAGNPATLSGTFTVPVTAALGNHRLRIGGTDYGPTTPCYNGSWGSYEDYTINVTLPPTCFTPATPLGVATASGVANLSWVAPTLGGAPVGYEYAVDTNFASPASGTAITGTSVTGYTGIVDNTYYYLHVRTNCGTGDYSEWVTSARFRFLQGDTCATAISLDALTSPLSSTTVGAGNDYTPSCGFTNAPDIYYSITVPNGYVLVAGLTASSYDSEHVLFYGDCTTQTEILCTDAETGDTTWENTTGSTQTVYWVQDGWSSNTGTYTLAWTLTPPPPCNIPRNVTGTMVTLTTANISWTVPVTGTPVSYEYAVTQSETPPAAGTVTTTMSFTDVATVANAYNYVHVRTNCGTDGYSEWVTYQFYSGHCIPNSLYTEYYNIVAFTTTTGFSNISNTEEQLVAYTNNFDTMVVSQEPGGSFGYTVTIDSYTAVDIWIDWNNDLDFDDEGE</sequence>
<comment type="caution">
    <text evidence="2">The sequence shown here is derived from an EMBL/GenBank/DDBJ whole genome shotgun (WGS) entry which is preliminary data.</text>
</comment>
<gene>
    <name evidence="2" type="ORF">Q765_20070</name>
</gene>
<reference evidence="2 3" key="1">
    <citation type="submission" date="2013-09" db="EMBL/GenBank/DDBJ databases">
        <authorList>
            <person name="Zeng Z."/>
            <person name="Chen C."/>
        </authorList>
    </citation>
    <scope>NUCLEOTIDE SEQUENCE [LARGE SCALE GENOMIC DNA]</scope>
    <source>
        <strain evidence="2 3">WB 3.3-2</strain>
    </source>
</reference>
<evidence type="ECO:0000259" key="1">
    <source>
        <dbReference type="Pfam" id="PF20009"/>
    </source>
</evidence>
<organism evidence="2 3">
    <name type="scientific">Flavobacterium rivuli WB 3.3-2 = DSM 21788</name>
    <dbReference type="NCBI Taxonomy" id="1121895"/>
    <lineage>
        <taxon>Bacteria</taxon>
        <taxon>Pseudomonadati</taxon>
        <taxon>Bacteroidota</taxon>
        <taxon>Flavobacteriia</taxon>
        <taxon>Flavobacteriales</taxon>
        <taxon>Flavobacteriaceae</taxon>
        <taxon>Flavobacterium</taxon>
    </lineage>
</organism>